<dbReference type="EMBL" id="LAZR01002022">
    <property type="protein sequence ID" value="KKN35671.1"/>
    <property type="molecule type" value="Genomic_DNA"/>
</dbReference>
<organism evidence="1">
    <name type="scientific">marine sediment metagenome</name>
    <dbReference type="NCBI Taxonomy" id="412755"/>
    <lineage>
        <taxon>unclassified sequences</taxon>
        <taxon>metagenomes</taxon>
        <taxon>ecological metagenomes</taxon>
    </lineage>
</organism>
<comment type="caution">
    <text evidence="1">The sequence shown here is derived from an EMBL/GenBank/DDBJ whole genome shotgun (WGS) entry which is preliminary data.</text>
</comment>
<reference evidence="1" key="1">
    <citation type="journal article" date="2015" name="Nature">
        <title>Complex archaea that bridge the gap between prokaryotes and eukaryotes.</title>
        <authorList>
            <person name="Spang A."/>
            <person name="Saw J.H."/>
            <person name="Jorgensen S.L."/>
            <person name="Zaremba-Niedzwiedzka K."/>
            <person name="Martijn J."/>
            <person name="Lind A.E."/>
            <person name="van Eijk R."/>
            <person name="Schleper C."/>
            <person name="Guy L."/>
            <person name="Ettema T.J."/>
        </authorList>
    </citation>
    <scope>NUCLEOTIDE SEQUENCE</scope>
</reference>
<gene>
    <name evidence="1" type="ORF">LCGC14_0781340</name>
</gene>
<accession>A0A0F9SFA8</accession>
<name>A0A0F9SFA8_9ZZZZ</name>
<protein>
    <submittedName>
        <fullName evidence="1">Uncharacterized protein</fullName>
    </submittedName>
</protein>
<sequence>MFKTLVVSSLFGLATLTAAAAEPVSVKAVMVPQETIRMDFGDGSKHFVLMVRREGKSEGTSALAGASVSEFGWHDIDPPKDGDPHGYLQFTAENGDIANIKFTVRAVFIKEEEKPRLADYGYWELVSGTGQFENMTGIGTLTIKSASETDRLFTLDGELGVRP</sequence>
<dbReference type="AlphaFoldDB" id="A0A0F9SFA8"/>
<evidence type="ECO:0000313" key="1">
    <source>
        <dbReference type="EMBL" id="KKN35671.1"/>
    </source>
</evidence>
<proteinExistence type="predicted"/>